<dbReference type="PANTHER" id="PTHR45623:SF14">
    <property type="entry name" value="CHROMODOMAIN-HELICASE-DNA-BINDING PROTEIN 1"/>
    <property type="match status" value="1"/>
</dbReference>
<evidence type="ECO:0000313" key="4">
    <source>
        <dbReference type="EMBL" id="KAJ7384594.1"/>
    </source>
</evidence>
<dbReference type="PROSITE" id="PS51192">
    <property type="entry name" value="HELICASE_ATP_BIND_1"/>
    <property type="match status" value="1"/>
</dbReference>
<dbReference type="PANTHER" id="PTHR45623">
    <property type="entry name" value="CHROMODOMAIN-HELICASE-DNA-BINDING PROTEIN 3-RELATED-RELATED"/>
    <property type="match status" value="1"/>
</dbReference>
<dbReference type="Gene3D" id="3.40.50.300">
    <property type="entry name" value="P-loop containing nucleotide triphosphate hydrolases"/>
    <property type="match status" value="1"/>
</dbReference>
<dbReference type="GO" id="GO:0005524">
    <property type="term" value="F:ATP binding"/>
    <property type="evidence" value="ECO:0007669"/>
    <property type="project" value="InterPro"/>
</dbReference>
<dbReference type="EC" id="3.6.4.12" evidence="4"/>
<dbReference type="GO" id="GO:0016887">
    <property type="term" value="F:ATP hydrolysis activity"/>
    <property type="evidence" value="ECO:0007669"/>
    <property type="project" value="TreeGrafter"/>
</dbReference>
<proteinExistence type="predicted"/>
<feature type="domain" description="Helicase ATP-binding" evidence="3">
    <location>
        <begin position="1"/>
        <end position="52"/>
    </location>
</feature>
<dbReference type="EMBL" id="MU825886">
    <property type="protein sequence ID" value="KAJ7384594.1"/>
    <property type="molecule type" value="Genomic_DNA"/>
</dbReference>
<protein>
    <submittedName>
        <fullName evidence="4">Transcriptional regulator</fullName>
        <ecNumber evidence="4">3.6.4.12</ecNumber>
    </submittedName>
</protein>
<comment type="caution">
    <text evidence="4">The sequence shown here is derived from an EMBL/GenBank/DDBJ whole genome shotgun (WGS) entry which is preliminary data.</text>
</comment>
<reference evidence="4" key="1">
    <citation type="submission" date="2023-01" db="EMBL/GenBank/DDBJ databases">
        <title>Genome assembly of the deep-sea coral Lophelia pertusa.</title>
        <authorList>
            <person name="Herrera S."/>
            <person name="Cordes E."/>
        </authorList>
    </citation>
    <scope>NUCLEOTIDE SEQUENCE</scope>
    <source>
        <strain evidence="4">USNM1676648</strain>
        <tissue evidence="4">Polyp</tissue>
    </source>
</reference>
<dbReference type="InterPro" id="IPR027417">
    <property type="entry name" value="P-loop_NTPase"/>
</dbReference>
<dbReference type="GO" id="GO:0140658">
    <property type="term" value="F:ATP-dependent chromatin remodeler activity"/>
    <property type="evidence" value="ECO:0007669"/>
    <property type="project" value="TreeGrafter"/>
</dbReference>
<gene>
    <name evidence="4" type="primary">CHD1_4</name>
    <name evidence="4" type="ORF">OS493_021226</name>
</gene>
<keyword evidence="4" id="KW-0378">Hydrolase</keyword>
<dbReference type="GO" id="GO:0042393">
    <property type="term" value="F:histone binding"/>
    <property type="evidence" value="ECO:0007669"/>
    <property type="project" value="TreeGrafter"/>
</dbReference>
<dbReference type="Proteomes" id="UP001163046">
    <property type="component" value="Unassembled WGS sequence"/>
</dbReference>
<dbReference type="GO" id="GO:0003677">
    <property type="term" value="F:DNA binding"/>
    <property type="evidence" value="ECO:0007669"/>
    <property type="project" value="TreeGrafter"/>
</dbReference>
<evidence type="ECO:0000313" key="5">
    <source>
        <dbReference type="Proteomes" id="UP001163046"/>
    </source>
</evidence>
<dbReference type="AlphaFoldDB" id="A0A9W9ZRC9"/>
<evidence type="ECO:0000256" key="1">
    <source>
        <dbReference type="ARBA" id="ARBA00004123"/>
    </source>
</evidence>
<evidence type="ECO:0000259" key="3">
    <source>
        <dbReference type="PROSITE" id="PS51192"/>
    </source>
</evidence>
<dbReference type="InterPro" id="IPR014001">
    <property type="entry name" value="Helicase_ATP-bd"/>
</dbReference>
<dbReference type="GO" id="GO:0003678">
    <property type="term" value="F:DNA helicase activity"/>
    <property type="evidence" value="ECO:0007669"/>
    <property type="project" value="UniProtKB-EC"/>
</dbReference>
<keyword evidence="5" id="KW-1185">Reference proteome</keyword>
<dbReference type="GO" id="GO:0005634">
    <property type="term" value="C:nucleus"/>
    <property type="evidence" value="ECO:0007669"/>
    <property type="project" value="UniProtKB-SubCell"/>
</dbReference>
<dbReference type="GO" id="GO:0034728">
    <property type="term" value="P:nucleosome organization"/>
    <property type="evidence" value="ECO:0007669"/>
    <property type="project" value="TreeGrafter"/>
</dbReference>
<accession>A0A9W9ZRC9</accession>
<dbReference type="Gene3D" id="3.40.50.10810">
    <property type="entry name" value="Tandem AAA-ATPase domain"/>
    <property type="match status" value="1"/>
</dbReference>
<dbReference type="GO" id="GO:0003682">
    <property type="term" value="F:chromatin binding"/>
    <property type="evidence" value="ECO:0007669"/>
    <property type="project" value="TreeGrafter"/>
</dbReference>
<dbReference type="InterPro" id="IPR038718">
    <property type="entry name" value="SNF2-like_sf"/>
</dbReference>
<sequence length="197" mass="23069">MVDEAHRLKNDDSLLYKALMEFSTSHRVLITGTPLQNSLKELWALLQFIMPNNELICNMSCRFYSWDEFERMHATQEEKDKGFSTLHKELEPFLLRRVKKDVEKSLPAKVEQILRVEMSSIQKQYYRWILTKNFTALNKGLKGNTNSFLNIVMELKKCCNHAQLIRPDNYQTTTDTLQNLIRGSGTNFSCWTSYCAD</sequence>
<dbReference type="GO" id="GO:0000785">
    <property type="term" value="C:chromatin"/>
    <property type="evidence" value="ECO:0007669"/>
    <property type="project" value="TreeGrafter"/>
</dbReference>
<name>A0A9W9ZRC9_9CNID</name>
<evidence type="ECO:0000256" key="2">
    <source>
        <dbReference type="ARBA" id="ARBA00023242"/>
    </source>
</evidence>
<dbReference type="OrthoDB" id="5857104at2759"/>
<dbReference type="InterPro" id="IPR000330">
    <property type="entry name" value="SNF2_N"/>
</dbReference>
<dbReference type="SUPFAM" id="SSF52540">
    <property type="entry name" value="P-loop containing nucleoside triphosphate hydrolases"/>
    <property type="match status" value="2"/>
</dbReference>
<keyword evidence="2" id="KW-0539">Nucleus</keyword>
<dbReference type="Pfam" id="PF00176">
    <property type="entry name" value="SNF2-rel_dom"/>
    <property type="match status" value="1"/>
</dbReference>
<comment type="subcellular location">
    <subcellularLocation>
        <location evidence="1">Nucleus</location>
    </subcellularLocation>
</comment>
<organism evidence="4 5">
    <name type="scientific">Desmophyllum pertusum</name>
    <dbReference type="NCBI Taxonomy" id="174260"/>
    <lineage>
        <taxon>Eukaryota</taxon>
        <taxon>Metazoa</taxon>
        <taxon>Cnidaria</taxon>
        <taxon>Anthozoa</taxon>
        <taxon>Hexacorallia</taxon>
        <taxon>Scleractinia</taxon>
        <taxon>Caryophylliina</taxon>
        <taxon>Caryophylliidae</taxon>
        <taxon>Desmophyllum</taxon>
    </lineage>
</organism>